<dbReference type="EMBL" id="BLXT01006926">
    <property type="protein sequence ID" value="GFO34676.1"/>
    <property type="molecule type" value="Genomic_DNA"/>
</dbReference>
<comment type="caution">
    <text evidence="2">The sequence shown here is derived from an EMBL/GenBank/DDBJ whole genome shotgun (WGS) entry which is preliminary data.</text>
</comment>
<sequence>MEHTKTLHIKFTNELCRTCGRLLSTKRQKKHYSKPVTCTQFSNDIHFVFGVNVKEDDDSFSRFICVKCHTYIKTIKRRFSATSLEAAKKLSTESADIWTAYQDNTTVDACKLCRHRVNLSKGISANVDNEPKQAPCLETSRSYLINTAGPSSQSTQFSDENAALSHSHICNPADNTTLTVAEKDDIETQHAMQLQDTTDTEISHVTVTQRQISQK</sequence>
<keyword evidence="3" id="KW-1185">Reference proteome</keyword>
<reference evidence="2 3" key="1">
    <citation type="journal article" date="2021" name="Elife">
        <title>Chloroplast acquisition without the gene transfer in kleptoplastic sea slugs, Plakobranchus ocellatus.</title>
        <authorList>
            <person name="Maeda T."/>
            <person name="Takahashi S."/>
            <person name="Yoshida T."/>
            <person name="Shimamura S."/>
            <person name="Takaki Y."/>
            <person name="Nagai Y."/>
            <person name="Toyoda A."/>
            <person name="Suzuki Y."/>
            <person name="Arimoto A."/>
            <person name="Ishii H."/>
            <person name="Satoh N."/>
            <person name="Nishiyama T."/>
            <person name="Hasebe M."/>
            <person name="Maruyama T."/>
            <person name="Minagawa J."/>
            <person name="Obokata J."/>
            <person name="Shigenobu S."/>
        </authorList>
    </citation>
    <scope>NUCLEOTIDE SEQUENCE [LARGE SCALE GENOMIC DNA]</scope>
</reference>
<dbReference type="GO" id="GO:0008270">
    <property type="term" value="F:zinc ion binding"/>
    <property type="evidence" value="ECO:0007669"/>
    <property type="project" value="InterPro"/>
</dbReference>
<evidence type="ECO:0000313" key="2">
    <source>
        <dbReference type="EMBL" id="GFO34676.1"/>
    </source>
</evidence>
<feature type="domain" description="ZAD" evidence="1">
    <location>
        <begin position="15"/>
        <end position="76"/>
    </location>
</feature>
<dbReference type="GO" id="GO:0005634">
    <property type="term" value="C:nucleus"/>
    <property type="evidence" value="ECO:0007669"/>
    <property type="project" value="InterPro"/>
</dbReference>
<gene>
    <name evidence="2" type="ORF">PoB_006118100</name>
</gene>
<accession>A0AAV4CRZ9</accession>
<dbReference type="Pfam" id="PF07776">
    <property type="entry name" value="zf-AD"/>
    <property type="match status" value="1"/>
</dbReference>
<proteinExistence type="predicted"/>
<organism evidence="2 3">
    <name type="scientific">Plakobranchus ocellatus</name>
    <dbReference type="NCBI Taxonomy" id="259542"/>
    <lineage>
        <taxon>Eukaryota</taxon>
        <taxon>Metazoa</taxon>
        <taxon>Spiralia</taxon>
        <taxon>Lophotrochozoa</taxon>
        <taxon>Mollusca</taxon>
        <taxon>Gastropoda</taxon>
        <taxon>Heterobranchia</taxon>
        <taxon>Euthyneura</taxon>
        <taxon>Panpulmonata</taxon>
        <taxon>Sacoglossa</taxon>
        <taxon>Placobranchoidea</taxon>
        <taxon>Plakobranchidae</taxon>
        <taxon>Plakobranchus</taxon>
    </lineage>
</organism>
<dbReference type="InterPro" id="IPR012934">
    <property type="entry name" value="Znf_AD"/>
</dbReference>
<name>A0AAV4CRZ9_9GAST</name>
<dbReference type="Proteomes" id="UP000735302">
    <property type="component" value="Unassembled WGS sequence"/>
</dbReference>
<protein>
    <recommendedName>
        <fullName evidence="1">ZAD domain-containing protein</fullName>
    </recommendedName>
</protein>
<evidence type="ECO:0000313" key="3">
    <source>
        <dbReference type="Proteomes" id="UP000735302"/>
    </source>
</evidence>
<dbReference type="AlphaFoldDB" id="A0AAV4CRZ9"/>
<evidence type="ECO:0000259" key="1">
    <source>
        <dbReference type="Pfam" id="PF07776"/>
    </source>
</evidence>